<name>A0ABQ8KZY8_LABRO</name>
<sequence length="584" mass="66748">MPADPPTGTHVHPPFVYVSNTKDEHDQHSNVTAELLPHTWMTGGIPLSTDYNRKQFFHRNFSYVHPQAIHLGTDDNRNDRYAQYIPLKDTLKAILTDPVVWQQCVKTQNVPPSGVLTDVCDGSVFKTNALCMQSGAILKLILYQDAFKVVNPLGSAKKKHKIVGVYFTLANFEPFLRSSVDHLQLLLLCTEQDMKYFGHEKLFSRMLSDIRDIEENGIVTSSGHTPGLPPCIGHDVFEGVVAYDLYIYLRHFIKEKKWMTFQQLNRRIRQFMYLGSDGSSVPSDVVKRGKKIGGQAIQNWCLLRLLPIIIGDKIKDTQDQVHIQEYLETRKHLFPSDKLKPKHHYLLHYPSLIMRLGPLVHLWTMRFESKHSYFKRFLQVKDSSPYHADLYSSKVRSAVEAGLVTPDLVSTEANFRGTLYKKGFFVCLKNDESLEFGQLELVLIKENKDVHFLVMPHSSSYMPEYGLHKIAMNDIDTLIKEALPMCGTPDKLQPILDALQNLGVKTVEDMKLVQKDDLAGVLKPIQERKLLAHVNSKCLLSFKPLKHRGIFSSLASDYLIQAQAKLKPSWYFTRLIFNTDLLSV</sequence>
<reference evidence="1 2" key="1">
    <citation type="submission" date="2022-01" db="EMBL/GenBank/DDBJ databases">
        <title>A high-quality chromosome-level genome assembly of rohu carp, Labeo rohita.</title>
        <authorList>
            <person name="Arick M.A. II"/>
            <person name="Hsu C.-Y."/>
            <person name="Magbanua Z."/>
            <person name="Pechanova O."/>
            <person name="Grover C."/>
            <person name="Miller E."/>
            <person name="Thrash A."/>
            <person name="Ezzel L."/>
            <person name="Alam S."/>
            <person name="Benzie J."/>
            <person name="Hamilton M."/>
            <person name="Karsi A."/>
            <person name="Lawrence M.L."/>
            <person name="Peterson D.G."/>
        </authorList>
    </citation>
    <scope>NUCLEOTIDE SEQUENCE [LARGE SCALE GENOMIC DNA]</scope>
    <source>
        <strain evidence="2">BAU-BD-2019</strain>
        <tissue evidence="1">Blood</tissue>
    </source>
</reference>
<protein>
    <submittedName>
        <fullName evidence="1">Uncharacterized protein</fullName>
    </submittedName>
</protein>
<dbReference type="PANTHER" id="PTHR31912">
    <property type="entry name" value="IP13529P"/>
    <property type="match status" value="1"/>
</dbReference>
<evidence type="ECO:0000313" key="2">
    <source>
        <dbReference type="Proteomes" id="UP000830375"/>
    </source>
</evidence>
<comment type="caution">
    <text evidence="1">The sequence shown here is derived from an EMBL/GenBank/DDBJ whole genome shotgun (WGS) entry which is preliminary data.</text>
</comment>
<dbReference type="PANTHER" id="PTHR31912:SF35">
    <property type="entry name" value="C2H2-TYPE DOMAIN-CONTAINING PROTEIN"/>
    <property type="match status" value="1"/>
</dbReference>
<dbReference type="EMBL" id="JACTAM010002793">
    <property type="protein sequence ID" value="KAI2643064.1"/>
    <property type="molecule type" value="Genomic_DNA"/>
</dbReference>
<accession>A0ABQ8KZY8</accession>
<dbReference type="Proteomes" id="UP000830375">
    <property type="component" value="Unassembled WGS sequence"/>
</dbReference>
<organism evidence="1 2">
    <name type="scientific">Labeo rohita</name>
    <name type="common">Indian major carp</name>
    <name type="synonym">Cyprinus rohita</name>
    <dbReference type="NCBI Taxonomy" id="84645"/>
    <lineage>
        <taxon>Eukaryota</taxon>
        <taxon>Metazoa</taxon>
        <taxon>Chordata</taxon>
        <taxon>Craniata</taxon>
        <taxon>Vertebrata</taxon>
        <taxon>Euteleostomi</taxon>
        <taxon>Actinopterygii</taxon>
        <taxon>Neopterygii</taxon>
        <taxon>Teleostei</taxon>
        <taxon>Ostariophysi</taxon>
        <taxon>Cypriniformes</taxon>
        <taxon>Cyprinidae</taxon>
        <taxon>Labeoninae</taxon>
        <taxon>Labeonini</taxon>
        <taxon>Labeo</taxon>
    </lineage>
</organism>
<evidence type="ECO:0000313" key="1">
    <source>
        <dbReference type="EMBL" id="KAI2643064.1"/>
    </source>
</evidence>
<proteinExistence type="predicted"/>
<gene>
    <name evidence="1" type="ORF">H4Q32_029533</name>
</gene>
<keyword evidence="2" id="KW-1185">Reference proteome</keyword>